<dbReference type="PANTHER" id="PTHR42852">
    <property type="entry name" value="THIOL:DISULFIDE INTERCHANGE PROTEIN DSBE"/>
    <property type="match status" value="1"/>
</dbReference>
<dbReference type="InterPro" id="IPR050553">
    <property type="entry name" value="Thioredoxin_ResA/DsbE_sf"/>
</dbReference>
<dbReference type="PANTHER" id="PTHR42852:SF13">
    <property type="entry name" value="PROTEIN DIPZ"/>
    <property type="match status" value="1"/>
</dbReference>
<dbReference type="CDD" id="cd02966">
    <property type="entry name" value="TlpA_like_family"/>
    <property type="match status" value="1"/>
</dbReference>
<sequence>MTTSQVTVKTLAALTLLVGFGTTGRADPAPVTVDWALKQTPRQPGVNVTTPPAAQAAQCRVAPIPSDKGAGKSMGSIVNGPDGKPVRQFLSYDDKTFNIVVYFVDGAEAYREVYPPDPKEPFQFRWLGPNGTKWGLDRNRDGVIDDWVVISPEEASQELAQAVITRDPKRIEALLVTKANLTTFGLPAADADKIVARTAGAAKRVSDTAAALKLTDKAKWVHVEYGIPSTRPSDSFGGREDYTAYKNGTVLVEDGGKGQALQTGELVQIGKAWKLVDGPSAGAAPQGGSTPDGAVVPPEIKELVEKLNEHDQKSPNPPTAAALHEFNAKRVDLLEQINARLPEDKKETWVKMLLDSLAAAAETDKPGNKHLARLEQFKKAYSPAGANPAIAPYAAYRLLYAENSVAMATMKPDGSDLGPIQDKWRASLEEFVKAFPQSADAPEAYWRLAMAYEHSGAKDAETKARGTYETLAKDYASTPQGAKGTGALKRLDSEGKPLELTGQVLGTNQTFNAAQPGKVVVVYYWASWSQSLTDDAKKLQVLVKDYEKKGLAVVTVCLDQDAKQAEEAAKTAGLPGTHLFAEGGLDRSPLAATYGILAPPYIFVAGKDGKVVKRNGYISTLEEDLKKLMP</sequence>
<reference evidence="3 4" key="1">
    <citation type="submission" date="2021-04" db="EMBL/GenBank/DDBJ databases">
        <authorList>
            <person name="Ivanova A."/>
        </authorList>
    </citation>
    <scope>NUCLEOTIDE SEQUENCE [LARGE SCALE GENOMIC DNA]</scope>
    <source>
        <strain evidence="3 4">G18</strain>
    </source>
</reference>
<proteinExistence type="predicted"/>
<dbReference type="SUPFAM" id="SSF52833">
    <property type="entry name" value="Thioredoxin-like"/>
    <property type="match status" value="1"/>
</dbReference>
<organism evidence="3 4">
    <name type="scientific">Gemmata palustris</name>
    <dbReference type="NCBI Taxonomy" id="2822762"/>
    <lineage>
        <taxon>Bacteria</taxon>
        <taxon>Pseudomonadati</taxon>
        <taxon>Planctomycetota</taxon>
        <taxon>Planctomycetia</taxon>
        <taxon>Gemmatales</taxon>
        <taxon>Gemmataceae</taxon>
        <taxon>Gemmata</taxon>
    </lineage>
</organism>
<protein>
    <submittedName>
        <fullName evidence="3">Redoxin domain-containing protein</fullName>
    </submittedName>
</protein>
<evidence type="ECO:0000313" key="3">
    <source>
        <dbReference type="EMBL" id="MBP3957889.1"/>
    </source>
</evidence>
<dbReference type="InterPro" id="IPR013766">
    <property type="entry name" value="Thioredoxin_domain"/>
</dbReference>
<evidence type="ECO:0000259" key="2">
    <source>
        <dbReference type="PROSITE" id="PS51352"/>
    </source>
</evidence>
<evidence type="ECO:0000313" key="4">
    <source>
        <dbReference type="Proteomes" id="UP000676565"/>
    </source>
</evidence>
<dbReference type="Gene3D" id="1.25.40.10">
    <property type="entry name" value="Tetratricopeptide repeat domain"/>
    <property type="match status" value="1"/>
</dbReference>
<dbReference type="InterPro" id="IPR011990">
    <property type="entry name" value="TPR-like_helical_dom_sf"/>
</dbReference>
<dbReference type="Pfam" id="PF13905">
    <property type="entry name" value="Thioredoxin_8"/>
    <property type="match status" value="1"/>
</dbReference>
<dbReference type="Proteomes" id="UP000676565">
    <property type="component" value="Unassembled WGS sequence"/>
</dbReference>
<name>A0ABS5BW08_9BACT</name>
<gene>
    <name evidence="3" type="ORF">J8F10_21760</name>
</gene>
<dbReference type="RefSeq" id="WP_210657374.1">
    <property type="nucleotide sequence ID" value="NZ_JAGKQQ010000001.1"/>
</dbReference>
<dbReference type="InterPro" id="IPR012336">
    <property type="entry name" value="Thioredoxin-like_fold"/>
</dbReference>
<dbReference type="InterPro" id="IPR036249">
    <property type="entry name" value="Thioredoxin-like_sf"/>
</dbReference>
<keyword evidence="4" id="KW-1185">Reference proteome</keyword>
<dbReference type="PROSITE" id="PS51352">
    <property type="entry name" value="THIOREDOXIN_2"/>
    <property type="match status" value="1"/>
</dbReference>
<comment type="caution">
    <text evidence="3">The sequence shown here is derived from an EMBL/GenBank/DDBJ whole genome shotgun (WGS) entry which is preliminary data.</text>
</comment>
<feature type="domain" description="Thioredoxin" evidence="2">
    <location>
        <begin position="478"/>
        <end position="630"/>
    </location>
</feature>
<feature type="chain" id="PRO_5045953604" evidence="1">
    <location>
        <begin position="26"/>
        <end position="630"/>
    </location>
</feature>
<dbReference type="Gene3D" id="3.40.30.10">
    <property type="entry name" value="Glutaredoxin"/>
    <property type="match status" value="1"/>
</dbReference>
<feature type="signal peptide" evidence="1">
    <location>
        <begin position="1"/>
        <end position="25"/>
    </location>
</feature>
<dbReference type="EMBL" id="JAGKQQ010000001">
    <property type="protein sequence ID" value="MBP3957889.1"/>
    <property type="molecule type" value="Genomic_DNA"/>
</dbReference>
<evidence type="ECO:0000256" key="1">
    <source>
        <dbReference type="SAM" id="SignalP"/>
    </source>
</evidence>
<accession>A0ABS5BW08</accession>
<keyword evidence="1" id="KW-0732">Signal</keyword>